<gene>
    <name evidence="2" type="ORF">COLO4_14931</name>
</gene>
<dbReference type="SUPFAM" id="SSF52047">
    <property type="entry name" value="RNI-like"/>
    <property type="match status" value="1"/>
</dbReference>
<dbReference type="EMBL" id="AWUE01015531">
    <property type="protein sequence ID" value="OMO96978.1"/>
    <property type="molecule type" value="Genomic_DNA"/>
</dbReference>
<accession>A0A1R3JQ43</accession>
<feature type="region of interest" description="Disordered" evidence="1">
    <location>
        <begin position="1"/>
        <end position="23"/>
    </location>
</feature>
<organism evidence="2 3">
    <name type="scientific">Corchorus olitorius</name>
    <dbReference type="NCBI Taxonomy" id="93759"/>
    <lineage>
        <taxon>Eukaryota</taxon>
        <taxon>Viridiplantae</taxon>
        <taxon>Streptophyta</taxon>
        <taxon>Embryophyta</taxon>
        <taxon>Tracheophyta</taxon>
        <taxon>Spermatophyta</taxon>
        <taxon>Magnoliopsida</taxon>
        <taxon>eudicotyledons</taxon>
        <taxon>Gunneridae</taxon>
        <taxon>Pentapetalae</taxon>
        <taxon>rosids</taxon>
        <taxon>malvids</taxon>
        <taxon>Malvales</taxon>
        <taxon>Malvaceae</taxon>
        <taxon>Grewioideae</taxon>
        <taxon>Apeibeae</taxon>
        <taxon>Corchorus</taxon>
    </lineage>
</organism>
<dbReference type="STRING" id="93759.A0A1R3JQ43"/>
<evidence type="ECO:0000313" key="3">
    <source>
        <dbReference type="Proteomes" id="UP000187203"/>
    </source>
</evidence>
<dbReference type="OrthoDB" id="10595427at2759"/>
<dbReference type="InterPro" id="IPR032675">
    <property type="entry name" value="LRR_dom_sf"/>
</dbReference>
<dbReference type="Gene3D" id="3.80.10.10">
    <property type="entry name" value="Ribonuclease Inhibitor"/>
    <property type="match status" value="1"/>
</dbReference>
<name>A0A1R3JQ43_9ROSI</name>
<keyword evidence="3" id="KW-1185">Reference proteome</keyword>
<dbReference type="AlphaFoldDB" id="A0A1R3JQ43"/>
<proteinExistence type="predicted"/>
<reference evidence="3" key="1">
    <citation type="submission" date="2013-09" db="EMBL/GenBank/DDBJ databases">
        <title>Corchorus olitorius genome sequencing.</title>
        <authorList>
            <person name="Alam M."/>
            <person name="Haque M.S."/>
            <person name="Islam M.S."/>
            <person name="Emdad E.M."/>
            <person name="Islam M.M."/>
            <person name="Ahmed B."/>
            <person name="Halim A."/>
            <person name="Hossen Q.M.M."/>
            <person name="Hossain M.Z."/>
            <person name="Ahmed R."/>
            <person name="Khan M.M."/>
            <person name="Islam R."/>
            <person name="Rashid M.M."/>
            <person name="Khan S.A."/>
            <person name="Rahman M.S."/>
            <person name="Alam M."/>
            <person name="Yahiya A.S."/>
            <person name="Khan M.S."/>
            <person name="Azam M.S."/>
            <person name="Haque T."/>
            <person name="Lashkar M.Z.H."/>
            <person name="Akhand A.I."/>
            <person name="Morshed G."/>
            <person name="Roy S."/>
            <person name="Uddin K.S."/>
            <person name="Rabeya T."/>
            <person name="Hossain A.S."/>
            <person name="Chowdhury A."/>
            <person name="Snigdha A.R."/>
            <person name="Mortoza M.S."/>
            <person name="Matin S.A."/>
            <person name="Hoque S.M.E."/>
            <person name="Islam M.K."/>
            <person name="Roy D.K."/>
            <person name="Haider R."/>
            <person name="Moosa M.M."/>
            <person name="Elias S.M."/>
            <person name="Hasan A.M."/>
            <person name="Jahan S."/>
            <person name="Shafiuddin M."/>
            <person name="Mahmood N."/>
            <person name="Shommy N.S."/>
        </authorList>
    </citation>
    <scope>NUCLEOTIDE SEQUENCE [LARGE SCALE GENOMIC DNA]</scope>
    <source>
        <strain evidence="3">cv. O-4</strain>
    </source>
</reference>
<comment type="caution">
    <text evidence="2">The sequence shown here is derived from an EMBL/GenBank/DDBJ whole genome shotgun (WGS) entry which is preliminary data.</text>
</comment>
<protein>
    <submittedName>
        <fullName evidence="2">Uncharacterized protein</fullName>
    </submittedName>
</protein>
<evidence type="ECO:0000313" key="2">
    <source>
        <dbReference type="EMBL" id="OMO96978.1"/>
    </source>
</evidence>
<evidence type="ECO:0000256" key="1">
    <source>
        <dbReference type="SAM" id="MobiDB-lite"/>
    </source>
</evidence>
<sequence>MERSMRNKKSQQEEHDPDNNSTKIEHTTIKNLGVNESIKFTFIDGNTYGKKAISARDGTIEDVYGVVFTFLNVFHELRRSENNWEFQISYGEGRIVSVAINPITQTLSLNFSAGKQELIPRNFGFVYRQIIHMQQPSGYRYKVKALHLTSITHISTMTASEIASSCPFLESLKINKCNGLEILDLGKCWRLRTLTILDCPQLKRLFIGSCFLWSFRYRGQLPCFGRPVPNMFVAQDALFDFRQGPGVDTDIKSYDFFAFQSIEDALSLTLCRWFFEVHT</sequence>
<dbReference type="Proteomes" id="UP000187203">
    <property type="component" value="Unassembled WGS sequence"/>
</dbReference>